<evidence type="ECO:0000256" key="5">
    <source>
        <dbReference type="ARBA" id="ARBA00023295"/>
    </source>
</evidence>
<dbReference type="SUPFAM" id="SSF55545">
    <property type="entry name" value="beta-N-acetylhexosaminidase-like domain"/>
    <property type="match status" value="1"/>
</dbReference>
<evidence type="ECO:0000256" key="2">
    <source>
        <dbReference type="ARBA" id="ARBA00006285"/>
    </source>
</evidence>
<dbReference type="InterPro" id="IPR015882">
    <property type="entry name" value="HEX_bac_N"/>
</dbReference>
<dbReference type="PRINTS" id="PR00738">
    <property type="entry name" value="GLHYDRLASE20"/>
</dbReference>
<dbReference type="RefSeq" id="WP_377087739.1">
    <property type="nucleotide sequence ID" value="NZ_JBHSJL010000014.1"/>
</dbReference>
<dbReference type="CDD" id="cd06563">
    <property type="entry name" value="GH20_chitobiase-like"/>
    <property type="match status" value="1"/>
</dbReference>
<dbReference type="InterPro" id="IPR015883">
    <property type="entry name" value="Glyco_hydro_20_cat"/>
</dbReference>
<dbReference type="Gene3D" id="3.20.20.80">
    <property type="entry name" value="Glycosidases"/>
    <property type="match status" value="1"/>
</dbReference>
<keyword evidence="4" id="KW-0378">Hydrolase</keyword>
<gene>
    <name evidence="7" type="ORF">ACFSW8_10615</name>
</gene>
<dbReference type="Pfam" id="PF13290">
    <property type="entry name" value="CHB_HEX_C_1"/>
    <property type="match status" value="1"/>
</dbReference>
<proteinExistence type="inferred from homology"/>
<dbReference type="InterPro" id="IPR037524">
    <property type="entry name" value="PA14/GLEYA"/>
</dbReference>
<dbReference type="PROSITE" id="PS51820">
    <property type="entry name" value="PA14"/>
    <property type="match status" value="1"/>
</dbReference>
<dbReference type="Pfam" id="PF00728">
    <property type="entry name" value="Glyco_hydro_20"/>
    <property type="match status" value="1"/>
</dbReference>
<name>A0ABW4ZCM8_9BACT</name>
<dbReference type="EMBL" id="JBHUJB010000044">
    <property type="protein sequence ID" value="MFD2159352.1"/>
    <property type="molecule type" value="Genomic_DNA"/>
</dbReference>
<dbReference type="InterPro" id="IPR017853">
    <property type="entry name" value="GH"/>
</dbReference>
<dbReference type="Gene3D" id="3.30.379.10">
    <property type="entry name" value="Chitobiase/beta-hexosaminidase domain 2-like"/>
    <property type="match status" value="1"/>
</dbReference>
<dbReference type="Pfam" id="PF02838">
    <property type="entry name" value="Glyco_hydro_20b"/>
    <property type="match status" value="1"/>
</dbReference>
<dbReference type="SUPFAM" id="SSF56988">
    <property type="entry name" value="Anthrax protective antigen"/>
    <property type="match status" value="1"/>
</dbReference>
<dbReference type="InterPro" id="IPR025705">
    <property type="entry name" value="Beta_hexosaminidase_sua/sub"/>
</dbReference>
<dbReference type="PANTHER" id="PTHR22600">
    <property type="entry name" value="BETA-HEXOSAMINIDASE"/>
    <property type="match status" value="1"/>
</dbReference>
<accession>A0ABW4ZCM8</accession>
<dbReference type="SUPFAM" id="SSF51445">
    <property type="entry name" value="(Trans)glycosidases"/>
    <property type="match status" value="1"/>
</dbReference>
<dbReference type="Gene3D" id="3.90.182.10">
    <property type="entry name" value="Toxin - Anthrax Protective Antigen,domain 1"/>
    <property type="match status" value="1"/>
</dbReference>
<dbReference type="EC" id="3.2.1.52" evidence="3"/>
<dbReference type="InterPro" id="IPR011658">
    <property type="entry name" value="PA14_dom"/>
</dbReference>
<evidence type="ECO:0000313" key="8">
    <source>
        <dbReference type="Proteomes" id="UP001597389"/>
    </source>
</evidence>
<protein>
    <recommendedName>
        <fullName evidence="3">beta-N-acetylhexosaminidase</fullName>
        <ecNumber evidence="3">3.2.1.52</ecNumber>
    </recommendedName>
</protein>
<comment type="similarity">
    <text evidence="2">Belongs to the glycosyl hydrolase 20 family.</text>
</comment>
<comment type="catalytic activity">
    <reaction evidence="1">
        <text>Hydrolysis of terminal non-reducing N-acetyl-D-hexosamine residues in N-acetyl-beta-D-hexosaminides.</text>
        <dbReference type="EC" id="3.2.1.52"/>
    </reaction>
</comment>
<evidence type="ECO:0000313" key="7">
    <source>
        <dbReference type="EMBL" id="MFD2159352.1"/>
    </source>
</evidence>
<dbReference type="InterPro" id="IPR029018">
    <property type="entry name" value="Hex-like_dom2"/>
</dbReference>
<dbReference type="InterPro" id="IPR059177">
    <property type="entry name" value="GH29D-like_dom"/>
</dbReference>
<organism evidence="7 8">
    <name type="scientific">Rubritalea tangerina</name>
    <dbReference type="NCBI Taxonomy" id="430798"/>
    <lineage>
        <taxon>Bacteria</taxon>
        <taxon>Pseudomonadati</taxon>
        <taxon>Verrucomicrobiota</taxon>
        <taxon>Verrucomicrobiia</taxon>
        <taxon>Verrucomicrobiales</taxon>
        <taxon>Rubritaleaceae</taxon>
        <taxon>Rubritalea</taxon>
    </lineage>
</organism>
<keyword evidence="8" id="KW-1185">Reference proteome</keyword>
<dbReference type="PANTHER" id="PTHR22600:SF57">
    <property type="entry name" value="BETA-N-ACETYLHEXOSAMINIDASE"/>
    <property type="match status" value="1"/>
</dbReference>
<reference evidence="8" key="1">
    <citation type="journal article" date="2019" name="Int. J. Syst. Evol. Microbiol.">
        <title>The Global Catalogue of Microorganisms (GCM) 10K type strain sequencing project: providing services to taxonomists for standard genome sequencing and annotation.</title>
        <authorList>
            <consortium name="The Broad Institute Genomics Platform"/>
            <consortium name="The Broad Institute Genome Sequencing Center for Infectious Disease"/>
            <person name="Wu L."/>
            <person name="Ma J."/>
        </authorList>
    </citation>
    <scope>NUCLEOTIDE SEQUENCE [LARGE SCALE GENOMIC DNA]</scope>
    <source>
        <strain evidence="8">CCUG 57942</strain>
    </source>
</reference>
<evidence type="ECO:0000256" key="4">
    <source>
        <dbReference type="ARBA" id="ARBA00022801"/>
    </source>
</evidence>
<dbReference type="Proteomes" id="UP001597389">
    <property type="component" value="Unassembled WGS sequence"/>
</dbReference>
<evidence type="ECO:0000256" key="1">
    <source>
        <dbReference type="ARBA" id="ARBA00001231"/>
    </source>
</evidence>
<sequence length="750" mass="83419">MKSIIATTLTAGVAFAQPTLIPAPQSYTEGAGTTQITPATVIVHDAKLASEAKLLAEKLRTTTGCLLPLVPESKDTPAAAIILDLHDAEASSYTLNSSGSQITIKGGDPAGVFYGTQTLLQLLPAETAGSDIKRSNYAFKDCSITDKPAFPWRGMHLDESRHFFGKTWVKRYIDTLAAHKMNVFHWHLIDDGGWRLEIKQYPKLTQLGGYRKGTSKGWKVNQLEVATSPEDFQSGDWYGGYHTQEDIKEIVAYAAARHVRVIPEIEMPGHSLPAISNYPELKCGGDLVSDSQGWTPSTQNSYCAGKESTYTFLENVLKEVFTLFPDEYVHIGGDEVIKEFWAQCPHCQAKKKAEGLKNENELQSYLVQRMEKFLNANGKKLIGWDEITHGGLTPNATVMFWIGMGAVNKTAELGHDIIMTPMGPCYFDFAYKNNSTEKVYQWELVPEQWIGTPREKQFLGSQGNIWTEWMEDYARVEFMTLPRMLALSENLWTKREKKDLANFLTRLDAYYPRLDAMGYNYRIPSPRPIQSAMIFESSAQAAFHPAPAGFEIRFTTDGSPVNAQSPLYSEPFTVDETLTVKAKYFNGARSSEAIATIDCVKYQQPNTTALEPGLTATYAEGKWNKVPDFSKLTNTTKHKVSDLSLGIRKRNDNFSILFEGFLTIENEGIHTFTLASDDGSYLKVAGAKVVDHDGKHGYSPKSGTIHLKPGTYPIELGYLEAGGAEVLDAFITAPNQKEQKLTAPHFQRAK</sequence>
<keyword evidence="5" id="KW-0326">Glycosidase</keyword>
<dbReference type="SMART" id="SM00758">
    <property type="entry name" value="PA14"/>
    <property type="match status" value="1"/>
</dbReference>
<dbReference type="Pfam" id="PF07691">
    <property type="entry name" value="PA14"/>
    <property type="match status" value="1"/>
</dbReference>
<evidence type="ECO:0000256" key="3">
    <source>
        <dbReference type="ARBA" id="ARBA00012663"/>
    </source>
</evidence>
<feature type="domain" description="PA14" evidence="6">
    <location>
        <begin position="609"/>
        <end position="745"/>
    </location>
</feature>
<comment type="caution">
    <text evidence="7">The sequence shown here is derived from an EMBL/GenBank/DDBJ whole genome shotgun (WGS) entry which is preliminary data.</text>
</comment>
<evidence type="ECO:0000259" key="6">
    <source>
        <dbReference type="PROSITE" id="PS51820"/>
    </source>
</evidence>